<dbReference type="InterPro" id="IPR002470">
    <property type="entry name" value="Peptidase_S9A"/>
</dbReference>
<dbReference type="PANTHER" id="PTHR42881">
    <property type="entry name" value="PROLYL ENDOPEPTIDASE"/>
    <property type="match status" value="1"/>
</dbReference>
<sequence>MRPLFPLALLAATCLAGVVPAGAVSTATGSPAYLTEIEGTQALAWVKAHNTQTLSTLQADPHYQPLFQQALALAQDRDRIPAPSMIAGQVYNFWQDSDHVRGIWRRTSLDSYRSAAPAWSTVIDLDALSASEHANWVWKGADCAEPTEHLCLVHLSDGGEDAVTLREFDLSTGGFVKDGFSLSRAKQEVAWVDDDTLLIARDWGLEHGHATVTPSSYAFVVKQLKRGQALGQATEIYRGKPTDMSVAPTELVDGDGHRVSLITRAVSFFEFEFRVMTPHGLVLLDLPKKATVEGLVANRLIVKIDQDWTPKGSAMVTAGSLVSLDAGHPDAPPMVIFKPTDRQSMDTVSVSRDRVVAGIYDNVRGQAWVFTPADAGWTARRLALPDNVSIDVADSNIHDENTFFDVTGFLSPTQLWLADAATGTATTIKSQPAKFDAAPYAVDQYEAVSTDGTKVPYFVVHRRDLKTDGSNPTLLYAYGGFQVSMTPTYSGALGKLWLDRGGVYVLANIRGGGEFGPRWHEAGVQTKRQHVFDDFASVGRDLIARKITSPDRLGIRGGSNGGLLMGVEFTQHPELWKAVIIDVPLLDMMNFETMSAGASWVGEYGSVHVPAQRRFLAGMSPLQNLKAGVKYPEPFIFTTTKDDRVGPVHARRFAARMEAMGLPFLYFEQTEGGHAAGANLVEKAEEQALEFTYLTRKLMP</sequence>
<keyword evidence="3" id="KW-0720">Serine protease</keyword>
<evidence type="ECO:0000256" key="4">
    <source>
        <dbReference type="SAM" id="SignalP"/>
    </source>
</evidence>
<keyword evidence="4" id="KW-0732">Signal</keyword>
<evidence type="ECO:0000259" key="6">
    <source>
        <dbReference type="Pfam" id="PF02897"/>
    </source>
</evidence>
<evidence type="ECO:0000256" key="3">
    <source>
        <dbReference type="ARBA" id="ARBA00022825"/>
    </source>
</evidence>
<evidence type="ECO:0000313" key="8">
    <source>
        <dbReference type="Proteomes" id="UP000500767"/>
    </source>
</evidence>
<evidence type="ECO:0000256" key="1">
    <source>
        <dbReference type="ARBA" id="ARBA00022670"/>
    </source>
</evidence>
<dbReference type="KEGG" id="lck:HN018_12620"/>
<feature type="chain" id="PRO_5026868949" evidence="4">
    <location>
        <begin position="24"/>
        <end position="700"/>
    </location>
</feature>
<dbReference type="Gene3D" id="3.40.50.1820">
    <property type="entry name" value="alpha/beta hydrolase"/>
    <property type="match status" value="1"/>
</dbReference>
<dbReference type="GO" id="GO:0006508">
    <property type="term" value="P:proteolysis"/>
    <property type="evidence" value="ECO:0007669"/>
    <property type="project" value="UniProtKB-KW"/>
</dbReference>
<keyword evidence="8" id="KW-1185">Reference proteome</keyword>
<dbReference type="GO" id="GO:0005829">
    <property type="term" value="C:cytosol"/>
    <property type="evidence" value="ECO:0007669"/>
    <property type="project" value="TreeGrafter"/>
</dbReference>
<dbReference type="RefSeq" id="WP_171836344.1">
    <property type="nucleotide sequence ID" value="NZ_CP053708.1"/>
</dbReference>
<dbReference type="Pfam" id="PF02897">
    <property type="entry name" value="Peptidase_S9_N"/>
    <property type="match status" value="1"/>
</dbReference>
<feature type="domain" description="Peptidase S9 prolyl oligopeptidase catalytic" evidence="5">
    <location>
        <begin position="496"/>
        <end position="698"/>
    </location>
</feature>
<keyword evidence="2" id="KW-0378">Hydrolase</keyword>
<dbReference type="AlphaFoldDB" id="A0A6M8HR69"/>
<dbReference type="InterPro" id="IPR029058">
    <property type="entry name" value="AB_hydrolase_fold"/>
</dbReference>
<reference evidence="7 8" key="1">
    <citation type="journal article" date="2014" name="World J. Microbiol. Biotechnol.">
        <title>Biodiversity and physiological characteristics of Antarctic and Arctic lichens-associated bacteria.</title>
        <authorList>
            <person name="Lee Y.M."/>
            <person name="Kim E.H."/>
            <person name="Lee H.K."/>
            <person name="Hong S.G."/>
        </authorList>
    </citation>
    <scope>NUCLEOTIDE SEQUENCE [LARGE SCALE GENOMIC DNA]</scope>
    <source>
        <strain evidence="7 8">PAMC 26569</strain>
    </source>
</reference>
<dbReference type="SUPFAM" id="SSF53474">
    <property type="entry name" value="alpha/beta-Hydrolases"/>
    <property type="match status" value="1"/>
</dbReference>
<feature type="signal peptide" evidence="4">
    <location>
        <begin position="1"/>
        <end position="23"/>
    </location>
</feature>
<dbReference type="InterPro" id="IPR001375">
    <property type="entry name" value="Peptidase_S9_cat"/>
</dbReference>
<feature type="domain" description="Peptidase S9A N-terminal" evidence="6">
    <location>
        <begin position="33"/>
        <end position="430"/>
    </location>
</feature>
<dbReference type="GO" id="GO:0070012">
    <property type="term" value="F:oligopeptidase activity"/>
    <property type="evidence" value="ECO:0007669"/>
    <property type="project" value="TreeGrafter"/>
</dbReference>
<proteinExistence type="predicted"/>
<organism evidence="7 8">
    <name type="scientific">Lichenicola cladoniae</name>
    <dbReference type="NCBI Taxonomy" id="1484109"/>
    <lineage>
        <taxon>Bacteria</taxon>
        <taxon>Pseudomonadati</taxon>
        <taxon>Pseudomonadota</taxon>
        <taxon>Alphaproteobacteria</taxon>
        <taxon>Acetobacterales</taxon>
        <taxon>Acetobacteraceae</taxon>
        <taxon>Lichenicola</taxon>
    </lineage>
</organism>
<name>A0A6M8HR69_9PROT</name>
<dbReference type="Proteomes" id="UP000500767">
    <property type="component" value="Chromosome"/>
</dbReference>
<dbReference type="InterPro" id="IPR051167">
    <property type="entry name" value="Prolyl_oligopep/macrocyclase"/>
</dbReference>
<protein>
    <submittedName>
        <fullName evidence="7">S9 family peptidase</fullName>
    </submittedName>
</protein>
<dbReference type="PRINTS" id="PR00862">
    <property type="entry name" value="PROLIGOPTASE"/>
</dbReference>
<dbReference type="Pfam" id="PF00326">
    <property type="entry name" value="Peptidase_S9"/>
    <property type="match status" value="1"/>
</dbReference>
<evidence type="ECO:0000259" key="5">
    <source>
        <dbReference type="Pfam" id="PF00326"/>
    </source>
</evidence>
<dbReference type="InterPro" id="IPR023302">
    <property type="entry name" value="Pept_S9A_N"/>
</dbReference>
<dbReference type="GO" id="GO:0004252">
    <property type="term" value="F:serine-type endopeptidase activity"/>
    <property type="evidence" value="ECO:0007669"/>
    <property type="project" value="InterPro"/>
</dbReference>
<accession>A0A6M8HR69</accession>
<gene>
    <name evidence="7" type="ORF">HN018_12620</name>
</gene>
<keyword evidence="1" id="KW-0645">Protease</keyword>
<dbReference type="SUPFAM" id="SSF50993">
    <property type="entry name" value="Peptidase/esterase 'gauge' domain"/>
    <property type="match status" value="1"/>
</dbReference>
<dbReference type="EMBL" id="CP053708">
    <property type="protein sequence ID" value="QKE90775.1"/>
    <property type="molecule type" value="Genomic_DNA"/>
</dbReference>
<evidence type="ECO:0000256" key="2">
    <source>
        <dbReference type="ARBA" id="ARBA00022801"/>
    </source>
</evidence>
<evidence type="ECO:0000313" key="7">
    <source>
        <dbReference type="EMBL" id="QKE90775.1"/>
    </source>
</evidence>
<dbReference type="PANTHER" id="PTHR42881:SF13">
    <property type="entry name" value="PROLYL ENDOPEPTIDASE"/>
    <property type="match status" value="1"/>
</dbReference>
<dbReference type="Gene3D" id="2.130.10.120">
    <property type="entry name" value="Prolyl oligopeptidase, N-terminal domain"/>
    <property type="match status" value="1"/>
</dbReference>